<reference evidence="1" key="1">
    <citation type="submission" date="2020-05" db="EMBL/GenBank/DDBJ databases">
        <title>Mycena genomes resolve the evolution of fungal bioluminescence.</title>
        <authorList>
            <person name="Tsai I.J."/>
        </authorList>
    </citation>
    <scope>NUCLEOTIDE SEQUENCE</scope>
    <source>
        <strain evidence="1">CCC161011</strain>
    </source>
</reference>
<sequence length="168" mass="18568">MAATYLKFDKHSVRNSKLVSKDSTVKYTINTVTGRPGKWKPTVVHASGGLAGSIDWPGGMFTIGGVERSIEGVAGPSTGLVKRTGGEFKKEWAWSETRYTVRYLDGEDQWTVRPTLGFTEVARLEAWDKTPPTILMSSELQDETERMFLLLVFIYCKKLGSGKLGSGE</sequence>
<name>A0A8H7CFE2_9AGAR</name>
<keyword evidence="2" id="KW-1185">Reference proteome</keyword>
<comment type="caution">
    <text evidence="1">The sequence shown here is derived from an EMBL/GenBank/DDBJ whole genome shotgun (WGS) entry which is preliminary data.</text>
</comment>
<dbReference type="Proteomes" id="UP000620124">
    <property type="component" value="Unassembled WGS sequence"/>
</dbReference>
<protein>
    <submittedName>
        <fullName evidence="1">Uncharacterized protein</fullName>
    </submittedName>
</protein>
<dbReference type="AlphaFoldDB" id="A0A8H7CFE2"/>
<evidence type="ECO:0000313" key="2">
    <source>
        <dbReference type="Proteomes" id="UP000620124"/>
    </source>
</evidence>
<dbReference type="OrthoDB" id="2920287at2759"/>
<gene>
    <name evidence="1" type="ORF">MVEN_02269800</name>
</gene>
<proteinExistence type="predicted"/>
<dbReference type="EMBL" id="JACAZI010000026">
    <property type="protein sequence ID" value="KAF7334406.1"/>
    <property type="molecule type" value="Genomic_DNA"/>
</dbReference>
<evidence type="ECO:0000313" key="1">
    <source>
        <dbReference type="EMBL" id="KAF7334406.1"/>
    </source>
</evidence>
<organism evidence="1 2">
    <name type="scientific">Mycena venus</name>
    <dbReference type="NCBI Taxonomy" id="2733690"/>
    <lineage>
        <taxon>Eukaryota</taxon>
        <taxon>Fungi</taxon>
        <taxon>Dikarya</taxon>
        <taxon>Basidiomycota</taxon>
        <taxon>Agaricomycotina</taxon>
        <taxon>Agaricomycetes</taxon>
        <taxon>Agaricomycetidae</taxon>
        <taxon>Agaricales</taxon>
        <taxon>Marasmiineae</taxon>
        <taxon>Mycenaceae</taxon>
        <taxon>Mycena</taxon>
    </lineage>
</organism>
<accession>A0A8H7CFE2</accession>